<comment type="caution">
    <text evidence="10">The sequence shown here is derived from an EMBL/GenBank/DDBJ whole genome shotgun (WGS) entry which is preliminary data.</text>
</comment>
<dbReference type="AlphaFoldDB" id="A0A7Y4GX42"/>
<reference evidence="10 11" key="1">
    <citation type="submission" date="2020-03" db="EMBL/GenBank/DDBJ databases">
        <title>Bradyrhizobium diversity isolated from nodules of Indigofera sp.</title>
        <authorList>
            <person name="Klepa M."/>
            <person name="Helene L."/>
            <person name="Hungria M."/>
        </authorList>
    </citation>
    <scope>NUCLEOTIDE SEQUENCE [LARGE SCALE GENOMIC DNA]</scope>
    <source>
        <strain evidence="10 11">WSM 1791</strain>
    </source>
</reference>
<keyword evidence="5" id="KW-0547">Nucleotide-binding</keyword>
<dbReference type="PROSITE" id="PS50109">
    <property type="entry name" value="HIS_KIN"/>
    <property type="match status" value="1"/>
</dbReference>
<evidence type="ECO:0000256" key="6">
    <source>
        <dbReference type="ARBA" id="ARBA00022777"/>
    </source>
</evidence>
<accession>A0A7Y4GX42</accession>
<evidence type="ECO:0000256" key="2">
    <source>
        <dbReference type="ARBA" id="ARBA00012438"/>
    </source>
</evidence>
<keyword evidence="8" id="KW-1133">Transmembrane helix</keyword>
<evidence type="ECO:0000259" key="9">
    <source>
        <dbReference type="PROSITE" id="PS50109"/>
    </source>
</evidence>
<dbReference type="GO" id="GO:0005524">
    <property type="term" value="F:ATP binding"/>
    <property type="evidence" value="ECO:0007669"/>
    <property type="project" value="UniProtKB-KW"/>
</dbReference>
<dbReference type="Pfam" id="PF02518">
    <property type="entry name" value="HATPase_c"/>
    <property type="match status" value="1"/>
</dbReference>
<evidence type="ECO:0000256" key="8">
    <source>
        <dbReference type="SAM" id="Phobius"/>
    </source>
</evidence>
<feature type="transmembrane region" description="Helical" evidence="8">
    <location>
        <begin position="40"/>
        <end position="57"/>
    </location>
</feature>
<sequence length="296" mass="31804">MLVCSALQAGLQAQAGFTGFFLLLPGVFLSGLLFDRGSGLLAAAIAVGVTVYLSYAGRYGMEFLLPCALFSITAVGVAVVAEIMRGETKRVLQAEQAKTLLLDEMAHRTKNNLAILVAMVRLQARSGEPACAEAMESTARRVQVMAEVYDHLSPKDGSRLVDMRRFLSEIVEKVFQSLSADGPVAFQVICDDCYLSNQEPLAIGIITNELVTNALKYAFPDGRSGQVVVELKSGELIELSVRDNGIGVTASGQPEGLGSRILSLLAQQLEGTLLFERLDPGVRVVLRAPRKPGLFD</sequence>
<evidence type="ECO:0000313" key="11">
    <source>
        <dbReference type="Proteomes" id="UP000544122"/>
    </source>
</evidence>
<proteinExistence type="predicted"/>
<dbReference type="PANTHER" id="PTHR41523:SF8">
    <property type="entry name" value="ETHYLENE RESPONSE SENSOR PROTEIN"/>
    <property type="match status" value="1"/>
</dbReference>
<evidence type="ECO:0000256" key="7">
    <source>
        <dbReference type="ARBA" id="ARBA00022840"/>
    </source>
</evidence>
<dbReference type="Gene3D" id="3.30.565.10">
    <property type="entry name" value="Histidine kinase-like ATPase, C-terminal domain"/>
    <property type="match status" value="1"/>
</dbReference>
<dbReference type="EC" id="2.7.13.3" evidence="2"/>
<dbReference type="InterPro" id="IPR036890">
    <property type="entry name" value="HATPase_C_sf"/>
</dbReference>
<keyword evidence="11" id="KW-1185">Reference proteome</keyword>
<feature type="domain" description="Histidine kinase" evidence="9">
    <location>
        <begin position="104"/>
        <end position="292"/>
    </location>
</feature>
<evidence type="ECO:0000313" key="10">
    <source>
        <dbReference type="EMBL" id="NOJ43354.1"/>
    </source>
</evidence>
<dbReference type="SMART" id="SM00387">
    <property type="entry name" value="HATPase_c"/>
    <property type="match status" value="1"/>
</dbReference>
<feature type="transmembrane region" description="Helical" evidence="8">
    <location>
        <begin position="63"/>
        <end position="84"/>
    </location>
</feature>
<comment type="catalytic activity">
    <reaction evidence="1">
        <text>ATP + protein L-histidine = ADP + protein N-phospho-L-histidine.</text>
        <dbReference type="EC" id="2.7.13.3"/>
    </reaction>
</comment>
<keyword evidence="8" id="KW-0812">Transmembrane</keyword>
<dbReference type="Pfam" id="PF07568">
    <property type="entry name" value="HisKA_2"/>
    <property type="match status" value="1"/>
</dbReference>
<dbReference type="Gene3D" id="3.30.450.20">
    <property type="entry name" value="PAS domain"/>
    <property type="match status" value="1"/>
</dbReference>
<name>A0A7Y4GX42_9BRAD</name>
<dbReference type="PANTHER" id="PTHR41523">
    <property type="entry name" value="TWO-COMPONENT SYSTEM SENSOR PROTEIN"/>
    <property type="match status" value="1"/>
</dbReference>
<keyword evidence="8" id="KW-0472">Membrane</keyword>
<evidence type="ECO:0000256" key="3">
    <source>
        <dbReference type="ARBA" id="ARBA00022553"/>
    </source>
</evidence>
<keyword evidence="6 10" id="KW-0418">Kinase</keyword>
<gene>
    <name evidence="10" type="ORF">HCN58_27975</name>
</gene>
<dbReference type="InterPro" id="IPR005467">
    <property type="entry name" value="His_kinase_dom"/>
</dbReference>
<dbReference type="SMART" id="SM00911">
    <property type="entry name" value="HWE_HK"/>
    <property type="match status" value="1"/>
</dbReference>
<dbReference type="GO" id="GO:0004673">
    <property type="term" value="F:protein histidine kinase activity"/>
    <property type="evidence" value="ECO:0007669"/>
    <property type="project" value="UniProtKB-EC"/>
</dbReference>
<evidence type="ECO:0000256" key="5">
    <source>
        <dbReference type="ARBA" id="ARBA00022741"/>
    </source>
</evidence>
<dbReference type="EMBL" id="JAAVLX010000010">
    <property type="protein sequence ID" value="NOJ43354.1"/>
    <property type="molecule type" value="Genomic_DNA"/>
</dbReference>
<evidence type="ECO:0000256" key="4">
    <source>
        <dbReference type="ARBA" id="ARBA00022679"/>
    </source>
</evidence>
<evidence type="ECO:0000256" key="1">
    <source>
        <dbReference type="ARBA" id="ARBA00000085"/>
    </source>
</evidence>
<protein>
    <recommendedName>
        <fullName evidence="2">histidine kinase</fullName>
        <ecNumber evidence="2">2.7.13.3</ecNumber>
    </recommendedName>
</protein>
<dbReference type="InterPro" id="IPR003594">
    <property type="entry name" value="HATPase_dom"/>
</dbReference>
<keyword evidence="4" id="KW-0808">Transferase</keyword>
<dbReference type="Proteomes" id="UP000544122">
    <property type="component" value="Unassembled WGS sequence"/>
</dbReference>
<dbReference type="SUPFAM" id="SSF55874">
    <property type="entry name" value="ATPase domain of HSP90 chaperone/DNA topoisomerase II/histidine kinase"/>
    <property type="match status" value="1"/>
</dbReference>
<keyword evidence="7" id="KW-0067">ATP-binding</keyword>
<organism evidence="10 11">
    <name type="scientific">Bradyrhizobium australiense</name>
    <dbReference type="NCBI Taxonomy" id="2721161"/>
    <lineage>
        <taxon>Bacteria</taxon>
        <taxon>Pseudomonadati</taxon>
        <taxon>Pseudomonadota</taxon>
        <taxon>Alphaproteobacteria</taxon>
        <taxon>Hyphomicrobiales</taxon>
        <taxon>Nitrobacteraceae</taxon>
        <taxon>Bradyrhizobium</taxon>
    </lineage>
</organism>
<dbReference type="InterPro" id="IPR011495">
    <property type="entry name" value="Sig_transdc_His_kin_sub2_dim/P"/>
</dbReference>
<feature type="transmembrane region" description="Helical" evidence="8">
    <location>
        <begin position="15"/>
        <end position="33"/>
    </location>
</feature>
<keyword evidence="3" id="KW-0597">Phosphoprotein</keyword>
<dbReference type="InterPro" id="IPR011102">
    <property type="entry name" value="Sig_transdc_His_kinase_HWE"/>
</dbReference>